<evidence type="ECO:0000313" key="2">
    <source>
        <dbReference type="EMBL" id="PRD66929.1"/>
    </source>
</evidence>
<dbReference type="GO" id="GO:0016853">
    <property type="term" value="F:isomerase activity"/>
    <property type="evidence" value="ECO:0007669"/>
    <property type="project" value="UniProtKB-KW"/>
</dbReference>
<gene>
    <name evidence="2" type="ORF">C6P64_02005</name>
</gene>
<evidence type="ECO:0000259" key="1">
    <source>
        <dbReference type="Pfam" id="PF12680"/>
    </source>
</evidence>
<dbReference type="Gene3D" id="3.10.450.50">
    <property type="match status" value="1"/>
</dbReference>
<comment type="caution">
    <text evidence="2">The sequence shown here is derived from an EMBL/GenBank/DDBJ whole genome shotgun (WGS) entry which is preliminary data.</text>
</comment>
<evidence type="ECO:0000313" key="3">
    <source>
        <dbReference type="Proteomes" id="UP000238589"/>
    </source>
</evidence>
<reference evidence="2 3" key="1">
    <citation type="submission" date="2018-03" db="EMBL/GenBank/DDBJ databases">
        <title>Comparative genomics illustrates the genes involved in a hyperalkaliphilic mechanisms of Serpentinomonas isolated from highly-alkaline calcium-rich serpentinized springs.</title>
        <authorList>
            <person name="Suzuki S."/>
            <person name="Ishii S."/>
            <person name="Walworth N."/>
            <person name="Bird L."/>
            <person name="Kuenen J.G."/>
            <person name="Nealson K.H."/>
        </authorList>
    </citation>
    <scope>NUCLEOTIDE SEQUENCE [LARGE SCALE GENOMIC DNA]</scope>
    <source>
        <strain evidence="2 3">P1</strain>
    </source>
</reference>
<name>A0A2S9K8Y6_9BURK</name>
<accession>A0A2S9K8Y6</accession>
<dbReference type="InterPro" id="IPR032710">
    <property type="entry name" value="NTF2-like_dom_sf"/>
</dbReference>
<dbReference type="SUPFAM" id="SSF54427">
    <property type="entry name" value="NTF2-like"/>
    <property type="match status" value="1"/>
</dbReference>
<dbReference type="InterPro" id="IPR037401">
    <property type="entry name" value="SnoaL-like"/>
</dbReference>
<feature type="domain" description="SnoaL-like" evidence="1">
    <location>
        <begin position="11"/>
        <end position="112"/>
    </location>
</feature>
<protein>
    <submittedName>
        <fullName evidence="2">Isomerase</fullName>
    </submittedName>
</protein>
<keyword evidence="3" id="KW-1185">Reference proteome</keyword>
<dbReference type="OrthoDB" id="1115105at2"/>
<keyword evidence="2" id="KW-0413">Isomerase</keyword>
<dbReference type="RefSeq" id="WP_105746911.1">
    <property type="nucleotide sequence ID" value="NZ_PVLQ01000008.1"/>
</dbReference>
<dbReference type="Proteomes" id="UP000238589">
    <property type="component" value="Unassembled WGS sequence"/>
</dbReference>
<proteinExistence type="predicted"/>
<organism evidence="2 3">
    <name type="scientific">Malikia granosa</name>
    <dbReference type="NCBI Taxonomy" id="263067"/>
    <lineage>
        <taxon>Bacteria</taxon>
        <taxon>Pseudomonadati</taxon>
        <taxon>Pseudomonadota</taxon>
        <taxon>Betaproteobacteria</taxon>
        <taxon>Burkholderiales</taxon>
        <taxon>Comamonadaceae</taxon>
        <taxon>Malikia</taxon>
    </lineage>
</organism>
<dbReference type="EMBL" id="PVLQ01000008">
    <property type="protein sequence ID" value="PRD66929.1"/>
    <property type="molecule type" value="Genomic_DNA"/>
</dbReference>
<dbReference type="AlphaFoldDB" id="A0A2S9K8Y6"/>
<sequence>MPPDAMTRFVRYFEQLQPADIARLGHYYAADARFKDPFNDVRGVPAIARIFQHMFDSLEQPRFVVTRQLLQGNEAFLSWEFSFRFRDFRREQLQRIEGATLLQFDHAGLVTLHRDYWDAAEELYEKLPLVGSLMRWLKARANA</sequence>
<dbReference type="Pfam" id="PF12680">
    <property type="entry name" value="SnoaL_2"/>
    <property type="match status" value="1"/>
</dbReference>